<dbReference type="RefSeq" id="WP_014219887.1">
    <property type="nucleotide sequence ID" value="NZ_LWBO01000005.1"/>
</dbReference>
<evidence type="ECO:0000313" key="3">
    <source>
        <dbReference type="Proteomes" id="UP000192277"/>
    </source>
</evidence>
<accession>A0ABX3NZF9</accession>
<keyword evidence="1" id="KW-0732">Signal</keyword>
<protein>
    <submittedName>
        <fullName evidence="2">Uncharacterized protein</fullName>
    </submittedName>
</protein>
<proteinExistence type="predicted"/>
<organism evidence="2 3">
    <name type="scientific">Niastella koreensis</name>
    <dbReference type="NCBI Taxonomy" id="354356"/>
    <lineage>
        <taxon>Bacteria</taxon>
        <taxon>Pseudomonadati</taxon>
        <taxon>Bacteroidota</taxon>
        <taxon>Chitinophagia</taxon>
        <taxon>Chitinophagales</taxon>
        <taxon>Chitinophagaceae</taxon>
        <taxon>Niastella</taxon>
    </lineage>
</organism>
<keyword evidence="3" id="KW-1185">Reference proteome</keyword>
<name>A0ABX3NZF9_9BACT</name>
<feature type="signal peptide" evidence="1">
    <location>
        <begin position="1"/>
        <end position="17"/>
    </location>
</feature>
<sequence length="125" mass="13730">MKLLVFFALAATLPALSSKCNKSPKKDEYLQGRVIRISCASYVVQVLNDNSIGEDGWKDQSNNNAQYDNVFAASNPCKLPSGVKAGAKIKFKLSPSKANDCIMCMMYDAPPTVKFDINDMTVLEK</sequence>
<comment type="caution">
    <text evidence="2">The sequence shown here is derived from an EMBL/GenBank/DDBJ whole genome shotgun (WGS) entry which is preliminary data.</text>
</comment>
<evidence type="ECO:0000256" key="1">
    <source>
        <dbReference type="SAM" id="SignalP"/>
    </source>
</evidence>
<gene>
    <name evidence="2" type="ORF">A4D02_25205</name>
</gene>
<dbReference type="EMBL" id="LWBO01000005">
    <property type="protein sequence ID" value="OQP51426.1"/>
    <property type="molecule type" value="Genomic_DNA"/>
</dbReference>
<dbReference type="Proteomes" id="UP000192277">
    <property type="component" value="Unassembled WGS sequence"/>
</dbReference>
<feature type="chain" id="PRO_5045264812" evidence="1">
    <location>
        <begin position="18"/>
        <end position="125"/>
    </location>
</feature>
<evidence type="ECO:0000313" key="2">
    <source>
        <dbReference type="EMBL" id="OQP51426.1"/>
    </source>
</evidence>
<reference evidence="2 3" key="1">
    <citation type="submission" date="2016-04" db="EMBL/GenBank/DDBJ databases">
        <authorList>
            <person name="Chen L."/>
            <person name="Zhuang W."/>
            <person name="Wang G."/>
        </authorList>
    </citation>
    <scope>NUCLEOTIDE SEQUENCE [LARGE SCALE GENOMIC DNA]</scope>
    <source>
        <strain evidence="3">GR20</strain>
    </source>
</reference>